<proteinExistence type="predicted"/>
<reference evidence="4" key="1">
    <citation type="journal article" date="2020" name="mSystems">
        <title>Genome- and Community-Level Interaction Insights into Carbon Utilization and Element Cycling Functions of Hydrothermarchaeota in Hydrothermal Sediment.</title>
        <authorList>
            <person name="Zhou Z."/>
            <person name="Liu Y."/>
            <person name="Xu W."/>
            <person name="Pan J."/>
            <person name="Luo Z.H."/>
            <person name="Li M."/>
        </authorList>
    </citation>
    <scope>NUCLEOTIDE SEQUENCE [LARGE SCALE GENOMIC DNA]</scope>
    <source>
        <strain evidence="4">HyVt-493</strain>
    </source>
</reference>
<evidence type="ECO:0000256" key="2">
    <source>
        <dbReference type="ARBA" id="ARBA00023163"/>
    </source>
</evidence>
<evidence type="ECO:0000256" key="1">
    <source>
        <dbReference type="ARBA" id="ARBA00023015"/>
    </source>
</evidence>
<keyword evidence="2" id="KW-0804">Transcription</keyword>
<dbReference type="PROSITE" id="PS01124">
    <property type="entry name" value="HTH_ARAC_FAMILY_2"/>
    <property type="match status" value="1"/>
</dbReference>
<dbReference type="GO" id="GO:0043565">
    <property type="term" value="F:sequence-specific DNA binding"/>
    <property type="evidence" value="ECO:0007669"/>
    <property type="project" value="InterPro"/>
</dbReference>
<dbReference type="Pfam" id="PF12833">
    <property type="entry name" value="HTH_18"/>
    <property type="match status" value="1"/>
</dbReference>
<dbReference type="GO" id="GO:0003700">
    <property type="term" value="F:DNA-binding transcription factor activity"/>
    <property type="evidence" value="ECO:0007669"/>
    <property type="project" value="InterPro"/>
</dbReference>
<sequence>MINYKEVTPKAPQLLAYIQSYTYSIGSLNETDAKFITRALPTVMTQLYFEFEGGLSAIETNGKRVEVAKRTYISCGLSSWMDIYQIGSQQKTRAIKNFKVELYPHTLFEVFGISPIEVMNEDLSLVDIFGLSDASLLYEELEASDDGEKMIEIFEKYFINRLLKKTIKQNTLTPHLLNSSQSIKLLAEETGYSQRWIQKQCRETMGVSLKKIQNNKRFLKILDNIHRKVLSGEEKINFTQLVYEGNYYDQAHFIREFKQNTGMTPSLYLSQKYQYLVSFFW</sequence>
<keyword evidence="1" id="KW-0805">Transcription regulation</keyword>
<dbReference type="Proteomes" id="UP000885750">
    <property type="component" value="Unassembled WGS sequence"/>
</dbReference>
<evidence type="ECO:0000259" key="3">
    <source>
        <dbReference type="PROSITE" id="PS01124"/>
    </source>
</evidence>
<accession>A0A7V2SY91</accession>
<comment type="caution">
    <text evidence="4">The sequence shown here is derived from an EMBL/GenBank/DDBJ whole genome shotgun (WGS) entry which is preliminary data.</text>
</comment>
<dbReference type="SMART" id="SM00342">
    <property type="entry name" value="HTH_ARAC"/>
    <property type="match status" value="1"/>
</dbReference>
<evidence type="ECO:0000313" key="4">
    <source>
        <dbReference type="EMBL" id="HFC91345.1"/>
    </source>
</evidence>
<dbReference type="InterPro" id="IPR009057">
    <property type="entry name" value="Homeodomain-like_sf"/>
</dbReference>
<feature type="domain" description="HTH araC/xylS-type" evidence="3">
    <location>
        <begin position="161"/>
        <end position="271"/>
    </location>
</feature>
<dbReference type="Gene3D" id="1.10.10.60">
    <property type="entry name" value="Homeodomain-like"/>
    <property type="match status" value="1"/>
</dbReference>
<protein>
    <submittedName>
        <fullName evidence="4">Helix-turn-helix domain-containing protein</fullName>
    </submittedName>
</protein>
<gene>
    <name evidence="4" type="ORF">ENJ51_00885</name>
</gene>
<dbReference type="InterPro" id="IPR018060">
    <property type="entry name" value="HTH_AraC"/>
</dbReference>
<dbReference type="AlphaFoldDB" id="A0A7V2SY91"/>
<dbReference type="SUPFAM" id="SSF46689">
    <property type="entry name" value="Homeodomain-like"/>
    <property type="match status" value="1"/>
</dbReference>
<name>A0A7V2SY91_LEUMU</name>
<dbReference type="EMBL" id="DRMS01000034">
    <property type="protein sequence ID" value="HFC91345.1"/>
    <property type="molecule type" value="Genomic_DNA"/>
</dbReference>
<organism evidence="4">
    <name type="scientific">Leucothrix mucor</name>
    <dbReference type="NCBI Taxonomy" id="45248"/>
    <lineage>
        <taxon>Bacteria</taxon>
        <taxon>Pseudomonadati</taxon>
        <taxon>Pseudomonadota</taxon>
        <taxon>Gammaproteobacteria</taxon>
        <taxon>Thiotrichales</taxon>
        <taxon>Thiotrichaceae</taxon>
        <taxon>Leucothrix</taxon>
    </lineage>
</organism>